<dbReference type="InterPro" id="IPR036880">
    <property type="entry name" value="Kunitz_BPTI_sf"/>
</dbReference>
<feature type="disulfide bond" evidence="3">
    <location>
        <begin position="379"/>
        <end position="386"/>
    </location>
</feature>
<dbReference type="SUPFAM" id="SSF57256">
    <property type="entry name" value="Elafin-like"/>
    <property type="match status" value="3"/>
</dbReference>
<evidence type="ECO:0000313" key="8">
    <source>
        <dbReference type="EMBL" id="CAG2247933.1"/>
    </source>
</evidence>
<feature type="domain" description="Thyroglobulin type-1" evidence="6">
    <location>
        <begin position="337"/>
        <end position="407"/>
    </location>
</feature>
<dbReference type="PROSITE" id="PS00280">
    <property type="entry name" value="BPTI_KUNITZ_1"/>
    <property type="match status" value="1"/>
</dbReference>
<evidence type="ECO:0000256" key="3">
    <source>
        <dbReference type="PROSITE-ProRule" id="PRU00500"/>
    </source>
</evidence>
<dbReference type="PROSITE" id="PS50176">
    <property type="entry name" value="ARM_REPEAT"/>
    <property type="match status" value="3"/>
</dbReference>
<feature type="domain" description="Thyroglobulin type-1" evidence="6">
    <location>
        <begin position="1047"/>
        <end position="1122"/>
    </location>
</feature>
<feature type="disulfide bond" evidence="3">
    <location>
        <begin position="839"/>
        <end position="859"/>
    </location>
</feature>
<dbReference type="InterPro" id="IPR000225">
    <property type="entry name" value="Armadillo"/>
</dbReference>
<dbReference type="CDD" id="cd00191">
    <property type="entry name" value="TY"/>
    <property type="match status" value="2"/>
</dbReference>
<feature type="transmembrane region" description="Helical" evidence="4">
    <location>
        <begin position="1256"/>
        <end position="1278"/>
    </location>
</feature>
<feature type="domain" description="Thyroglobulin type-1" evidence="6">
    <location>
        <begin position="784"/>
        <end position="859"/>
    </location>
</feature>
<evidence type="ECO:0000256" key="4">
    <source>
        <dbReference type="SAM" id="Phobius"/>
    </source>
</evidence>
<dbReference type="InterPro" id="IPR051388">
    <property type="entry name" value="Serpin_venom_toxin"/>
</dbReference>
<dbReference type="EMBL" id="CAJPWZ010002919">
    <property type="protein sequence ID" value="CAG2247933.1"/>
    <property type="molecule type" value="Genomic_DNA"/>
</dbReference>
<dbReference type="InterPro" id="IPR002223">
    <property type="entry name" value="Kunitz_BPTI"/>
</dbReference>
<dbReference type="SMART" id="SM00185">
    <property type="entry name" value="ARM"/>
    <property type="match status" value="4"/>
</dbReference>
<dbReference type="PRINTS" id="PR00759">
    <property type="entry name" value="BASICPTASE"/>
</dbReference>
<gene>
    <name evidence="8" type="ORF">MEDL_59829</name>
</gene>
<dbReference type="PROSITE" id="PS50279">
    <property type="entry name" value="BPTI_KUNITZ_2"/>
    <property type="match status" value="3"/>
</dbReference>
<organism evidence="8 9">
    <name type="scientific">Mytilus edulis</name>
    <name type="common">Blue mussel</name>
    <dbReference type="NCBI Taxonomy" id="6550"/>
    <lineage>
        <taxon>Eukaryota</taxon>
        <taxon>Metazoa</taxon>
        <taxon>Spiralia</taxon>
        <taxon>Lophotrochozoa</taxon>
        <taxon>Mollusca</taxon>
        <taxon>Bivalvia</taxon>
        <taxon>Autobranchia</taxon>
        <taxon>Pteriomorphia</taxon>
        <taxon>Mytilida</taxon>
        <taxon>Mytiloidea</taxon>
        <taxon>Mytilidae</taxon>
        <taxon>Mytilinae</taxon>
        <taxon>Mytilus</taxon>
    </lineage>
</organism>
<feature type="domain" description="WAP" evidence="7">
    <location>
        <begin position="282"/>
        <end position="334"/>
    </location>
</feature>
<dbReference type="SUPFAM" id="SSF57610">
    <property type="entry name" value="Thyroglobulin type-1 domain"/>
    <property type="match status" value="3"/>
</dbReference>
<dbReference type="InterPro" id="IPR011989">
    <property type="entry name" value="ARM-like"/>
</dbReference>
<comment type="caution">
    <text evidence="8">The sequence shown here is derived from an EMBL/GenBank/DDBJ whole genome shotgun (WGS) entry which is preliminary data.</text>
</comment>
<feature type="domain" description="WAP" evidence="7">
    <location>
        <begin position="409"/>
        <end position="458"/>
    </location>
</feature>
<dbReference type="Pfam" id="PF00095">
    <property type="entry name" value="WAP"/>
    <property type="match status" value="3"/>
</dbReference>
<evidence type="ECO:0000259" key="6">
    <source>
        <dbReference type="PROSITE" id="PS51162"/>
    </source>
</evidence>
<keyword evidence="4" id="KW-0472">Membrane</keyword>
<dbReference type="Gene3D" id="4.10.800.10">
    <property type="entry name" value="Thyroglobulin type-1"/>
    <property type="match status" value="2"/>
</dbReference>
<keyword evidence="1 3" id="KW-1015">Disulfide bond</keyword>
<feature type="domain" description="BPTI/Kunitz inhibitor" evidence="5">
    <location>
        <begin position="917"/>
        <end position="969"/>
    </location>
</feature>
<dbReference type="Gene3D" id="4.10.75.10">
    <property type="entry name" value="Elafin-like"/>
    <property type="match status" value="3"/>
</dbReference>
<evidence type="ECO:0000256" key="2">
    <source>
        <dbReference type="PROSITE-ProRule" id="PRU00259"/>
    </source>
</evidence>
<evidence type="ECO:0000259" key="5">
    <source>
        <dbReference type="PROSITE" id="PS50279"/>
    </source>
</evidence>
<proteinExistence type="predicted"/>
<dbReference type="SMART" id="SM00211">
    <property type="entry name" value="TY"/>
    <property type="match status" value="3"/>
</dbReference>
<dbReference type="Pfam" id="PF00514">
    <property type="entry name" value="Arm"/>
    <property type="match status" value="3"/>
</dbReference>
<keyword evidence="4" id="KW-1133">Transmembrane helix</keyword>
<dbReference type="PROSITE" id="PS00484">
    <property type="entry name" value="THYROGLOBULIN_1_1"/>
    <property type="match status" value="1"/>
</dbReference>
<dbReference type="CDD" id="cd00109">
    <property type="entry name" value="Kunitz-type"/>
    <property type="match status" value="1"/>
</dbReference>
<accession>A0A8S3UQ84</accession>
<dbReference type="SMART" id="SM00217">
    <property type="entry name" value="WAP"/>
    <property type="match status" value="3"/>
</dbReference>
<dbReference type="PROSITE" id="PS51390">
    <property type="entry name" value="WAP"/>
    <property type="match status" value="3"/>
</dbReference>
<dbReference type="CDD" id="cd00199">
    <property type="entry name" value="WAP"/>
    <property type="match status" value="1"/>
</dbReference>
<name>A0A8S3UQ84_MYTED</name>
<feature type="domain" description="BPTI/Kunitz inhibitor" evidence="5">
    <location>
        <begin position="693"/>
        <end position="746"/>
    </location>
</feature>
<dbReference type="Gene3D" id="1.25.10.10">
    <property type="entry name" value="Leucine-rich Repeat Variant"/>
    <property type="match status" value="1"/>
</dbReference>
<protein>
    <submittedName>
        <fullName evidence="8">VAC8</fullName>
    </submittedName>
</protein>
<keyword evidence="9" id="KW-1185">Reference proteome</keyword>
<dbReference type="FunFam" id="4.10.410.10:FF:000020">
    <property type="entry name" value="Collagen, type VI, alpha 3"/>
    <property type="match status" value="1"/>
</dbReference>
<dbReference type="InterPro" id="IPR000716">
    <property type="entry name" value="Thyroglobulin_1"/>
</dbReference>
<dbReference type="GO" id="GO:0004867">
    <property type="term" value="F:serine-type endopeptidase inhibitor activity"/>
    <property type="evidence" value="ECO:0007669"/>
    <property type="project" value="InterPro"/>
</dbReference>
<dbReference type="SUPFAM" id="SSF48371">
    <property type="entry name" value="ARM repeat"/>
    <property type="match status" value="1"/>
</dbReference>
<feature type="repeat" description="ARM" evidence="2">
    <location>
        <begin position="110"/>
        <end position="147"/>
    </location>
</feature>
<sequence length="1324" mass="146112">MKNYRNLLLYVFTEVSERMSAPLTIPIARPLVELLRSRDIQVQKAATLAVSNFCMVGPGQNKDVLVTCGVIPPLVQLLHSKNVEVQCNTCGCITSLATSESYRNDLVTKGAIPVLIDILHSSDIDVQYYVAASLSNLAVNDKHRTMMTAIGHYAVIKQLVKLMSTKKERVKCQACFALRNIASDDENQIIIYADFDLTFYGYTKHSQSVLSELDRNDMLPFTTSSGSYPSVENMPVGLCCCISVPFTTSSGSCPSVENMSVAPLTTSSGSCPSVENMPVAPLTTSSGSCPSVENMPVGLCFDIEDSIRCGKDQVCQGEQLCCPSGCGYVCTNPEKPLKPCQKQLRMAALQLFAQRDNEICSAIFLPRCDSDGQFQKKQCLDSHGICWCVHSNGTKIKDSDVRGNPDCSKATRAGSCPSPDQWTMMDLLDDGCKSDDDCSGPDDKCCFNGLGYQCVPPDGMLTTERDRRSLPTPGCSNGKMMKCCAIDLCLHAVCPNNPQAVCRINPCNDCSTEFYDHINRKVDSCFDGISKCERMQYGRLGKAAPILYWADTTNPPYLQSKGSSGNQMLGVVTPYWADTTNPPYLQSYSLNSPQDSNQNRASSTWLDIMFLLQKITDDNDETDSLVGGAGSGDDMFQSKRGSFVCPVILPTTAGICQQECNSDIDCVSGKMCCYNGCANTCQNPVQVMSDEVCKLPPISGECISKQYVNRTYFNQATGKCETFRYRDGCHGNGNNFLSKEACGRGCIPGIPDLCLSSPDPGLCEGYFPMWSYNVTSNRCEQFVYGGCDGNRNKFSTEKQCYMSCVKTDILPELHYYVADCDVLDGSFIAEQCAGSVCWCVDVQSGTYIKDTLRIGRAQCNTSVANNLTDSHKPVCLNGNIPSPCIGACQQSTCRGNPSAICVPDPLDKCKSHKPDHSDHQEHVGEFACGNPVMRYVYNIFTFKCESFLYTKCEGPDVYFRSVFDCQDQCTGKLLDCQNQCTDKLLDYQDQCTGSMCENSQPKTCENTCTSMTCPYLTGALCQVNLCTCQPEFYDPVTMEKVSCNKVHPVCQQQRSLVHNWMVKSIKSSDHSKRWKQLPVCDEKGDFIPQQCFGKMCWCVDGIGNTIHNSQKRLSSSYQSIDCVKNTTTSATITFSFLEDYDMYAKNKEEKVKSLISDALRKLCPNFLNILKRVTVQRGSIKVGVELEASSSDEFPQVASHANLLESQIREGFTVDMDGKLMTANKESVETTLNFEPQESPNKATKLDGGTISMRTIIIIIIVVCAVICLLFIIIMICAKRRSSRSKEADLMTVENVHQPNSCYFKNEACDLKDEQGDDKKDEKS</sequence>
<dbReference type="Pfam" id="PF00086">
    <property type="entry name" value="Thyroglobulin_1"/>
    <property type="match status" value="3"/>
</dbReference>
<dbReference type="Pfam" id="PF00014">
    <property type="entry name" value="Kunitz_BPTI"/>
    <property type="match status" value="3"/>
</dbReference>
<comment type="caution">
    <text evidence="3">Lacks conserved residue(s) required for the propagation of feature annotation.</text>
</comment>
<evidence type="ECO:0000256" key="1">
    <source>
        <dbReference type="ARBA" id="ARBA00023157"/>
    </source>
</evidence>
<dbReference type="InterPro" id="IPR036645">
    <property type="entry name" value="Elafin-like_sf"/>
</dbReference>
<keyword evidence="4" id="KW-0812">Transmembrane</keyword>
<feature type="domain" description="BPTI/Kunitz inhibitor" evidence="5">
    <location>
        <begin position="754"/>
        <end position="804"/>
    </location>
</feature>
<dbReference type="InterPro" id="IPR016024">
    <property type="entry name" value="ARM-type_fold"/>
</dbReference>
<dbReference type="PROSITE" id="PS51162">
    <property type="entry name" value="THYROGLOBULIN_1_2"/>
    <property type="match status" value="3"/>
</dbReference>
<dbReference type="InterPro" id="IPR020901">
    <property type="entry name" value="Prtase_inh_Kunz-CS"/>
</dbReference>
<evidence type="ECO:0000259" key="7">
    <source>
        <dbReference type="PROSITE" id="PS51390"/>
    </source>
</evidence>
<dbReference type="SUPFAM" id="SSF57362">
    <property type="entry name" value="BPTI-like"/>
    <property type="match status" value="3"/>
</dbReference>
<dbReference type="Proteomes" id="UP000683360">
    <property type="component" value="Unassembled WGS sequence"/>
</dbReference>
<dbReference type="PANTHER" id="PTHR46751:SF1">
    <property type="entry name" value="WAP FOUR-DISULFIDE CORE DOMAIN PROTEIN 6A"/>
    <property type="match status" value="1"/>
</dbReference>
<feature type="repeat" description="ARM" evidence="2">
    <location>
        <begin position="69"/>
        <end position="111"/>
    </location>
</feature>
<dbReference type="Gene3D" id="4.10.410.10">
    <property type="entry name" value="Pancreatic trypsin inhibitor Kunitz domain"/>
    <property type="match status" value="3"/>
</dbReference>
<reference evidence="8" key="1">
    <citation type="submission" date="2021-03" db="EMBL/GenBank/DDBJ databases">
        <authorList>
            <person name="Bekaert M."/>
        </authorList>
    </citation>
    <scope>NUCLEOTIDE SEQUENCE</scope>
</reference>
<dbReference type="InterPro" id="IPR036857">
    <property type="entry name" value="Thyroglobulin_1_sf"/>
</dbReference>
<feature type="domain" description="WAP" evidence="7">
    <location>
        <begin position="636"/>
        <end position="685"/>
    </location>
</feature>
<dbReference type="GO" id="GO:0005576">
    <property type="term" value="C:extracellular region"/>
    <property type="evidence" value="ECO:0007669"/>
    <property type="project" value="InterPro"/>
</dbReference>
<feature type="repeat" description="ARM" evidence="2">
    <location>
        <begin position="154"/>
        <end position="188"/>
    </location>
</feature>
<dbReference type="OrthoDB" id="4473401at2759"/>
<dbReference type="SMART" id="SM00131">
    <property type="entry name" value="KU"/>
    <property type="match status" value="3"/>
</dbReference>
<evidence type="ECO:0000313" key="9">
    <source>
        <dbReference type="Proteomes" id="UP000683360"/>
    </source>
</evidence>
<dbReference type="PANTHER" id="PTHR46751">
    <property type="entry name" value="EPPIN"/>
    <property type="match status" value="1"/>
</dbReference>
<dbReference type="InterPro" id="IPR008197">
    <property type="entry name" value="WAP_dom"/>
</dbReference>